<dbReference type="EMBL" id="JBHRSS010000008">
    <property type="protein sequence ID" value="MFC3105351.1"/>
    <property type="molecule type" value="Genomic_DNA"/>
</dbReference>
<dbReference type="RefSeq" id="WP_380690908.1">
    <property type="nucleotide sequence ID" value="NZ_JBHRSS010000008.1"/>
</dbReference>
<accession>A0ABV7ETV1</accession>
<evidence type="ECO:0000313" key="5">
    <source>
        <dbReference type="EMBL" id="MFC3105351.1"/>
    </source>
</evidence>
<comment type="similarity">
    <text evidence="1 3">Belongs to the type-B carboxylesterase/lipase family.</text>
</comment>
<keyword evidence="3" id="KW-0732">Signal</keyword>
<organism evidence="5 6">
    <name type="scientific">Salinisphaera aquimarina</name>
    <dbReference type="NCBI Taxonomy" id="2094031"/>
    <lineage>
        <taxon>Bacteria</taxon>
        <taxon>Pseudomonadati</taxon>
        <taxon>Pseudomonadota</taxon>
        <taxon>Gammaproteobacteria</taxon>
        <taxon>Salinisphaerales</taxon>
        <taxon>Salinisphaeraceae</taxon>
        <taxon>Salinisphaera</taxon>
    </lineage>
</organism>
<gene>
    <name evidence="5" type="ORF">ACFOSU_15835</name>
</gene>
<keyword evidence="2 3" id="KW-0378">Hydrolase</keyword>
<dbReference type="PROSITE" id="PS00122">
    <property type="entry name" value="CARBOXYLESTERASE_B_1"/>
    <property type="match status" value="1"/>
</dbReference>
<dbReference type="InterPro" id="IPR019819">
    <property type="entry name" value="Carboxylesterase_B_CS"/>
</dbReference>
<dbReference type="InterPro" id="IPR019826">
    <property type="entry name" value="Carboxylesterase_B_AS"/>
</dbReference>
<feature type="signal peptide" evidence="3">
    <location>
        <begin position="1"/>
        <end position="28"/>
    </location>
</feature>
<dbReference type="InterPro" id="IPR029058">
    <property type="entry name" value="AB_hydrolase_fold"/>
</dbReference>
<dbReference type="SUPFAM" id="SSF53474">
    <property type="entry name" value="alpha/beta-Hydrolases"/>
    <property type="match status" value="1"/>
</dbReference>
<sequence>MISKGENTAKAVATAFAVALALVLGACSDDNDTNTPDDGGSGASRTAVIETASGPVQGKISQGVSQFLGIPFAAPPVGNLRWRPPESPQPWQDTLDTVAYGDTCAQTNTLGVFAAPSASEDCLYVNVFAQKDIDAQAGLPVMIWIYGGALFDGESDDYDGSKLVKQGNVLVVTFNYRLNVFGFISHPALDDEGHAFSNYGFMDQQFVFQWVRDNITAFGGDPDNVTIFGESAGGRSVLAHLISPPATGLFQRAIMQSGAGLPTVSLDTAEAAGVDFATQVSCQSDDPVQTTECLRSLSAEEIQSMAPSYQSRQILPIDGTILTQPLDSALAAGDFSQVPVIAGTNKDENTLFVGLSELTSGSALTADGYTDQINSSYGDNAAEVLAQYPLSDYDAPALAYSAVTTDSGYVCPALRADRLFAAYVPVYAYEFIDRTAPAFAPAVSFPYGAYHTSEIQYLFPLYHGAQGTPNELNDAQQALSDDMVSYWIRFAGSGDPNTSSTPQWPPYTADNPRYQSLELPEPVTRDFPDLDSAHHCDLWDGLAG</sequence>
<dbReference type="EC" id="3.1.1.-" evidence="3"/>
<dbReference type="PROSITE" id="PS00941">
    <property type="entry name" value="CARBOXYLESTERASE_B_2"/>
    <property type="match status" value="1"/>
</dbReference>
<evidence type="ECO:0000259" key="4">
    <source>
        <dbReference type="Pfam" id="PF00135"/>
    </source>
</evidence>
<dbReference type="Gene3D" id="3.40.50.1820">
    <property type="entry name" value="alpha/beta hydrolase"/>
    <property type="match status" value="1"/>
</dbReference>
<dbReference type="PANTHER" id="PTHR11559">
    <property type="entry name" value="CARBOXYLESTERASE"/>
    <property type="match status" value="1"/>
</dbReference>
<dbReference type="PROSITE" id="PS51257">
    <property type="entry name" value="PROKAR_LIPOPROTEIN"/>
    <property type="match status" value="1"/>
</dbReference>
<feature type="chain" id="PRO_5045014056" description="Carboxylic ester hydrolase" evidence="3">
    <location>
        <begin position="29"/>
        <end position="544"/>
    </location>
</feature>
<keyword evidence="6" id="KW-1185">Reference proteome</keyword>
<feature type="domain" description="Carboxylesterase type B" evidence="4">
    <location>
        <begin position="47"/>
        <end position="522"/>
    </location>
</feature>
<evidence type="ECO:0000313" key="6">
    <source>
        <dbReference type="Proteomes" id="UP001595462"/>
    </source>
</evidence>
<evidence type="ECO:0000256" key="2">
    <source>
        <dbReference type="ARBA" id="ARBA00022801"/>
    </source>
</evidence>
<dbReference type="Pfam" id="PF00135">
    <property type="entry name" value="COesterase"/>
    <property type="match status" value="1"/>
</dbReference>
<dbReference type="Proteomes" id="UP001595462">
    <property type="component" value="Unassembled WGS sequence"/>
</dbReference>
<comment type="caution">
    <text evidence="5">The sequence shown here is derived from an EMBL/GenBank/DDBJ whole genome shotgun (WGS) entry which is preliminary data.</text>
</comment>
<reference evidence="6" key="1">
    <citation type="journal article" date="2019" name="Int. J. Syst. Evol. Microbiol.">
        <title>The Global Catalogue of Microorganisms (GCM) 10K type strain sequencing project: providing services to taxonomists for standard genome sequencing and annotation.</title>
        <authorList>
            <consortium name="The Broad Institute Genomics Platform"/>
            <consortium name="The Broad Institute Genome Sequencing Center for Infectious Disease"/>
            <person name="Wu L."/>
            <person name="Ma J."/>
        </authorList>
    </citation>
    <scope>NUCLEOTIDE SEQUENCE [LARGE SCALE GENOMIC DNA]</scope>
    <source>
        <strain evidence="6">KCTC 52640</strain>
    </source>
</reference>
<evidence type="ECO:0000256" key="3">
    <source>
        <dbReference type="RuleBase" id="RU361235"/>
    </source>
</evidence>
<proteinExistence type="inferred from homology"/>
<evidence type="ECO:0000256" key="1">
    <source>
        <dbReference type="ARBA" id="ARBA00005964"/>
    </source>
</evidence>
<protein>
    <recommendedName>
        <fullName evidence="3">Carboxylic ester hydrolase</fullName>
        <ecNumber evidence="3">3.1.1.-</ecNumber>
    </recommendedName>
</protein>
<dbReference type="InterPro" id="IPR002018">
    <property type="entry name" value="CarbesteraseB"/>
</dbReference>
<name>A0ABV7ETV1_9GAMM</name>
<dbReference type="InterPro" id="IPR050309">
    <property type="entry name" value="Type-B_Carboxylest/Lipase"/>
</dbReference>